<dbReference type="Proteomes" id="UP000030013">
    <property type="component" value="Unassembled WGS sequence"/>
</dbReference>
<protein>
    <submittedName>
        <fullName evidence="2">Dienelactone hydrolase</fullName>
    </submittedName>
</protein>
<dbReference type="Pfam" id="PF01738">
    <property type="entry name" value="DLH"/>
    <property type="match status" value="1"/>
</dbReference>
<dbReference type="Gene3D" id="3.40.50.1820">
    <property type="entry name" value="alpha/beta hydrolase"/>
    <property type="match status" value="1"/>
</dbReference>
<reference evidence="2 3" key="1">
    <citation type="submission" date="2013-08" db="EMBL/GenBank/DDBJ databases">
        <title>The genome sequence of Knoellia aerolata.</title>
        <authorList>
            <person name="Zhu W."/>
            <person name="Wang G."/>
        </authorList>
    </citation>
    <scope>NUCLEOTIDE SEQUENCE [LARGE SCALE GENOMIC DNA]</scope>
    <source>
        <strain evidence="2 3">DSM 18566</strain>
    </source>
</reference>
<feature type="domain" description="Dienelactone hydrolase" evidence="1">
    <location>
        <begin position="28"/>
        <end position="159"/>
    </location>
</feature>
<dbReference type="EMBL" id="AVPL01000064">
    <property type="protein sequence ID" value="KGN39890.1"/>
    <property type="molecule type" value="Genomic_DNA"/>
</dbReference>
<evidence type="ECO:0000313" key="2">
    <source>
        <dbReference type="EMBL" id="KGN39890.1"/>
    </source>
</evidence>
<comment type="caution">
    <text evidence="2">The sequence shown here is derived from an EMBL/GenBank/DDBJ whole genome shotgun (WGS) entry which is preliminary data.</text>
</comment>
<dbReference type="GO" id="GO:0016787">
    <property type="term" value="F:hydrolase activity"/>
    <property type="evidence" value="ECO:0007669"/>
    <property type="project" value="UniProtKB-KW"/>
</dbReference>
<evidence type="ECO:0000313" key="3">
    <source>
        <dbReference type="Proteomes" id="UP000030013"/>
    </source>
</evidence>
<dbReference type="SUPFAM" id="SSF53474">
    <property type="entry name" value="alpha/beta-Hydrolases"/>
    <property type="match status" value="1"/>
</dbReference>
<keyword evidence="2" id="KW-0378">Hydrolase</keyword>
<keyword evidence="3" id="KW-1185">Reference proteome</keyword>
<evidence type="ECO:0000259" key="1">
    <source>
        <dbReference type="Pfam" id="PF01738"/>
    </source>
</evidence>
<organism evidence="2 3">
    <name type="scientific">Knoellia aerolata DSM 18566</name>
    <dbReference type="NCBI Taxonomy" id="1385519"/>
    <lineage>
        <taxon>Bacteria</taxon>
        <taxon>Bacillati</taxon>
        <taxon>Actinomycetota</taxon>
        <taxon>Actinomycetes</taxon>
        <taxon>Micrococcales</taxon>
        <taxon>Intrasporangiaceae</taxon>
        <taxon>Knoellia</taxon>
    </lineage>
</organism>
<sequence length="273" mass="29246">MADDAYPDFSVERFERSGVSRRVLRSGRGPAVIVISEIPGITPSVLHFARRVRDIGCTVVLPELFGVTGRDVDPDTHGRRTTVATLARAVGQVCVSREFTLLATHRTSPAVPWLRRLAAAEHQRCGGPGVGAVGMCVTGGFALAMATDERVLAPVLAQPSLPLGLTRAQRSPIDISLDDLAAVQRRCAAGLSVLGLRFAGDRISPPARFSYLTRVLGEAFVAVELPDHSANPEALMSPHSTLTEHLVDEPGQPTHAALEQVLDLFRTRLLAQA</sequence>
<gene>
    <name evidence="2" type="ORF">N801_17875</name>
</gene>
<dbReference type="STRING" id="1385519.N801_17875"/>
<dbReference type="OrthoDB" id="3208682at2"/>
<name>A0A0A0JQZ5_9MICO</name>
<dbReference type="RefSeq" id="WP_035940107.1">
    <property type="nucleotide sequence ID" value="NZ_AVPL01000064.1"/>
</dbReference>
<dbReference type="eggNOG" id="COG0412">
    <property type="taxonomic scope" value="Bacteria"/>
</dbReference>
<dbReference type="InterPro" id="IPR002925">
    <property type="entry name" value="Dienelactn_hydro"/>
</dbReference>
<proteinExistence type="predicted"/>
<dbReference type="InterPro" id="IPR029058">
    <property type="entry name" value="AB_hydrolase_fold"/>
</dbReference>
<accession>A0A0A0JQZ5</accession>
<dbReference type="AlphaFoldDB" id="A0A0A0JQZ5"/>